<evidence type="ECO:0000313" key="5">
    <source>
        <dbReference type="EMBL" id="PKR77259.1"/>
    </source>
</evidence>
<feature type="binding site" evidence="1">
    <location>
        <position position="44"/>
    </location>
    <ligand>
        <name>Zn(2+)</name>
        <dbReference type="ChEBI" id="CHEBI:29105"/>
    </ligand>
</feature>
<dbReference type="Gene3D" id="3.40.50.150">
    <property type="entry name" value="Vaccinia Virus protein VP39"/>
    <property type="match status" value="1"/>
</dbReference>
<dbReference type="InterPro" id="IPR048647">
    <property type="entry name" value="RlmA_N"/>
</dbReference>
<evidence type="ECO:0000256" key="2">
    <source>
        <dbReference type="PIRSR" id="PIRSR018249-2"/>
    </source>
</evidence>
<keyword evidence="1" id="KW-0479">Metal-binding</keyword>
<feature type="binding site" evidence="1">
    <location>
        <position position="26"/>
    </location>
    <ligand>
        <name>Zn(2+)</name>
        <dbReference type="ChEBI" id="CHEBI:29105"/>
    </ligand>
</feature>
<evidence type="ECO:0000313" key="6">
    <source>
        <dbReference type="Proteomes" id="UP000243524"/>
    </source>
</evidence>
<dbReference type="GO" id="GO:0008168">
    <property type="term" value="F:methyltransferase activity"/>
    <property type="evidence" value="ECO:0007669"/>
    <property type="project" value="InterPro"/>
</dbReference>
<dbReference type="Pfam" id="PF13649">
    <property type="entry name" value="Methyltransf_25"/>
    <property type="match status" value="1"/>
</dbReference>
<evidence type="ECO:0000256" key="1">
    <source>
        <dbReference type="PIRSR" id="PIRSR018249-1"/>
    </source>
</evidence>
<feature type="binding site" evidence="1">
    <location>
        <position position="40"/>
    </location>
    <ligand>
        <name>Zn(2+)</name>
        <dbReference type="ChEBI" id="CHEBI:29105"/>
    </ligand>
</feature>
<dbReference type="RefSeq" id="WP_101332087.1">
    <property type="nucleotide sequence ID" value="NZ_PJNH01000003.1"/>
</dbReference>
<dbReference type="SUPFAM" id="SSF53335">
    <property type="entry name" value="S-adenosyl-L-methionine-dependent methyltransferases"/>
    <property type="match status" value="1"/>
</dbReference>
<name>A0A2I0QSG8_9BACI</name>
<keyword evidence="2" id="KW-0949">S-adenosyl-L-methionine</keyword>
<dbReference type="GO" id="GO:0046872">
    <property type="term" value="F:metal ion binding"/>
    <property type="evidence" value="ECO:0007669"/>
    <property type="project" value="UniProtKB-KW"/>
</dbReference>
<dbReference type="Pfam" id="PF21302">
    <property type="entry name" value="Zn_ribbon_RlmA"/>
    <property type="match status" value="1"/>
</dbReference>
<feature type="binding site" evidence="1">
    <location>
        <position position="23"/>
    </location>
    <ligand>
        <name>Zn(2+)</name>
        <dbReference type="ChEBI" id="CHEBI:29105"/>
    </ligand>
</feature>
<dbReference type="InterPro" id="IPR029063">
    <property type="entry name" value="SAM-dependent_MTases_sf"/>
</dbReference>
<reference evidence="5 6" key="1">
    <citation type="submission" date="2017-06" db="EMBL/GenBank/DDBJ databases">
        <title>the draft geome sequence of Illustriluteabacillus marina B3227.</title>
        <authorList>
            <person name="He R.-H."/>
            <person name="Du Z.-J."/>
        </authorList>
    </citation>
    <scope>NUCLEOTIDE SEQUENCE [LARGE SCALE GENOMIC DNA]</scope>
    <source>
        <strain evidence="5 6">B3227</strain>
    </source>
</reference>
<dbReference type="AlphaFoldDB" id="A0A2I0QSG8"/>
<dbReference type="InterPro" id="IPR041698">
    <property type="entry name" value="Methyltransf_25"/>
</dbReference>
<protein>
    <submittedName>
        <fullName evidence="5">Uncharacterized protein</fullName>
    </submittedName>
</protein>
<dbReference type="Proteomes" id="UP000243524">
    <property type="component" value="Unassembled WGS sequence"/>
</dbReference>
<feature type="binding site" evidence="2">
    <location>
        <position position="82"/>
    </location>
    <ligand>
        <name>S-adenosyl-L-methionine</name>
        <dbReference type="ChEBI" id="CHEBI:59789"/>
    </ligand>
</feature>
<feature type="domain" description="Methyltransferase" evidence="3">
    <location>
        <begin position="105"/>
        <end position="187"/>
    </location>
</feature>
<proteinExistence type="predicted"/>
<keyword evidence="6" id="KW-1185">Reference proteome</keyword>
<comment type="caution">
    <text evidence="5">The sequence shown here is derived from an EMBL/GenBank/DDBJ whole genome shotgun (WGS) entry which is preliminary data.</text>
</comment>
<dbReference type="PIRSF" id="PIRSF018249">
    <property type="entry name" value="MyrA_prd"/>
    <property type="match status" value="1"/>
</dbReference>
<dbReference type="EMBL" id="PJNH01000003">
    <property type="protein sequence ID" value="PKR77259.1"/>
    <property type="molecule type" value="Genomic_DNA"/>
</dbReference>
<sequence length="280" mass="31969">MRKESKKSFAARTISGVISIFKCPVCGSEMKIEDLSKLVCEENHQFDLAKQGYLHMVQQHKKTKYSKELFESRQDICQSGFYDGLIDGLHEVIYKLQNSKQPSVILDAGTGEGSHLVRLSDQLNEEVKPIGMDIAKEGIQVAARSYTQATWIVADLANIPLQPHSVDFLLNILSPANYDEFKRVMNEESNLIKVVPGEKYLEELRAQVGHDAYSNEKTVDHLSEHFTLIERKTVHYKAEINPQMFENLIKMTPLTWNTDPADLKYCERITVHLEILVCKK</sequence>
<keyword evidence="1" id="KW-0862">Zinc</keyword>
<dbReference type="InterPro" id="IPR016718">
    <property type="entry name" value="rRNA_m1G-MeTrfase_A_prd"/>
</dbReference>
<evidence type="ECO:0000259" key="3">
    <source>
        <dbReference type="Pfam" id="PF13649"/>
    </source>
</evidence>
<evidence type="ECO:0000259" key="4">
    <source>
        <dbReference type="Pfam" id="PF21302"/>
    </source>
</evidence>
<feature type="binding site" evidence="2">
    <location>
        <begin position="112"/>
        <end position="113"/>
    </location>
    <ligand>
        <name>S-adenosyl-L-methionine</name>
        <dbReference type="ChEBI" id="CHEBI:59789"/>
    </ligand>
</feature>
<dbReference type="OrthoDB" id="5522265at2"/>
<accession>A0A2I0QSG8</accession>
<gene>
    <name evidence="5" type="ORF">CEY16_11010</name>
</gene>
<feature type="binding site" evidence="2">
    <location>
        <position position="200"/>
    </location>
    <ligand>
        <name>S-adenosyl-L-methionine</name>
        <dbReference type="ChEBI" id="CHEBI:59789"/>
    </ligand>
</feature>
<feature type="domain" description="23S rRNA (guanine(745)-N(1))-methyltransferase N-terminal" evidence="4">
    <location>
        <begin position="21"/>
        <end position="64"/>
    </location>
</feature>
<organism evidence="5 6">
    <name type="scientific">Halalkalibacillus sediminis</name>
    <dbReference type="NCBI Taxonomy" id="2018042"/>
    <lineage>
        <taxon>Bacteria</taxon>
        <taxon>Bacillati</taxon>
        <taxon>Bacillota</taxon>
        <taxon>Bacilli</taxon>
        <taxon>Bacillales</taxon>
        <taxon>Bacillaceae</taxon>
        <taxon>Halalkalibacillus</taxon>
    </lineage>
</organism>